<dbReference type="EMBL" id="BJYG01000021">
    <property type="protein sequence ID" value="GEN63539.1"/>
    <property type="molecule type" value="Genomic_DNA"/>
</dbReference>
<organism evidence="1 2">
    <name type="scientific">Acetobacter oeni</name>
    <dbReference type="NCBI Taxonomy" id="304077"/>
    <lineage>
        <taxon>Bacteria</taxon>
        <taxon>Pseudomonadati</taxon>
        <taxon>Pseudomonadota</taxon>
        <taxon>Alphaproteobacteria</taxon>
        <taxon>Acetobacterales</taxon>
        <taxon>Acetobacteraceae</taxon>
        <taxon>Acetobacter</taxon>
    </lineage>
</organism>
<accession>A0A511XKR8</accession>
<protein>
    <submittedName>
        <fullName evidence="1">Uncharacterized protein</fullName>
    </submittedName>
</protein>
<reference evidence="1 2" key="1">
    <citation type="submission" date="2019-07" db="EMBL/GenBank/DDBJ databases">
        <title>Whole genome shotgun sequence of Acetobacter oeni NBRC 105207.</title>
        <authorList>
            <person name="Hosoyama A."/>
            <person name="Uohara A."/>
            <person name="Ohji S."/>
            <person name="Ichikawa N."/>
        </authorList>
    </citation>
    <scope>NUCLEOTIDE SEQUENCE [LARGE SCALE GENOMIC DNA]</scope>
    <source>
        <strain evidence="1 2">NBRC 105207</strain>
    </source>
</reference>
<dbReference type="Proteomes" id="UP000321746">
    <property type="component" value="Unassembled WGS sequence"/>
</dbReference>
<keyword evidence="2" id="KW-1185">Reference proteome</keyword>
<gene>
    <name evidence="1" type="ORF">AOE01nite_17630</name>
</gene>
<dbReference type="PANTHER" id="PTHR33408">
    <property type="entry name" value="TRANSPOSASE"/>
    <property type="match status" value="1"/>
</dbReference>
<dbReference type="PANTHER" id="PTHR33408:SF2">
    <property type="entry name" value="TRANSPOSASE DDE DOMAIN-CONTAINING PROTEIN"/>
    <property type="match status" value="1"/>
</dbReference>
<comment type="caution">
    <text evidence="1">The sequence shown here is derived from an EMBL/GenBank/DDBJ whole genome shotgun (WGS) entry which is preliminary data.</text>
</comment>
<evidence type="ECO:0000313" key="2">
    <source>
        <dbReference type="Proteomes" id="UP000321746"/>
    </source>
</evidence>
<name>A0A511XKR8_9PROT</name>
<proteinExistence type="predicted"/>
<sequence>MAANLHPDHGTIATFRRTNRTVIEAAFVQVLLLARETGLLRVGVVSIDGTKIDADASKYQSLRYDRIKALPEQLEADCGNRHGRHVCRPI</sequence>
<evidence type="ECO:0000313" key="1">
    <source>
        <dbReference type="EMBL" id="GEN63539.1"/>
    </source>
</evidence>
<dbReference type="AlphaFoldDB" id="A0A511XKR8"/>